<proteinExistence type="predicted"/>
<feature type="transmembrane region" description="Helical" evidence="1">
    <location>
        <begin position="341"/>
        <end position="359"/>
    </location>
</feature>
<feature type="transmembrane region" description="Helical" evidence="1">
    <location>
        <begin position="371"/>
        <end position="390"/>
    </location>
</feature>
<dbReference type="EMBL" id="JAVHJO010000002">
    <property type="protein sequence ID" value="KAK6542579.1"/>
    <property type="molecule type" value="Genomic_DNA"/>
</dbReference>
<dbReference type="PANTHER" id="PTHR35043">
    <property type="entry name" value="TRANSCRIPTION FACTOR DOMAIN-CONTAINING PROTEIN"/>
    <property type="match status" value="1"/>
</dbReference>
<keyword evidence="1" id="KW-1133">Transmembrane helix</keyword>
<evidence type="ECO:0000313" key="2">
    <source>
        <dbReference type="EMBL" id="KAK6542579.1"/>
    </source>
</evidence>
<feature type="transmembrane region" description="Helical" evidence="1">
    <location>
        <begin position="213"/>
        <end position="229"/>
    </location>
</feature>
<keyword evidence="3" id="KW-1185">Reference proteome</keyword>
<evidence type="ECO:0000256" key="1">
    <source>
        <dbReference type="SAM" id="Phobius"/>
    </source>
</evidence>
<dbReference type="AlphaFoldDB" id="A0AAV9XMY3"/>
<dbReference type="Proteomes" id="UP001365542">
    <property type="component" value="Unassembled WGS sequence"/>
</dbReference>
<organism evidence="2 3">
    <name type="scientific">Orbilia ellipsospora</name>
    <dbReference type="NCBI Taxonomy" id="2528407"/>
    <lineage>
        <taxon>Eukaryota</taxon>
        <taxon>Fungi</taxon>
        <taxon>Dikarya</taxon>
        <taxon>Ascomycota</taxon>
        <taxon>Pezizomycotina</taxon>
        <taxon>Orbiliomycetes</taxon>
        <taxon>Orbiliales</taxon>
        <taxon>Orbiliaceae</taxon>
        <taxon>Orbilia</taxon>
    </lineage>
</organism>
<protein>
    <submittedName>
        <fullName evidence="2">Uncharacterized protein</fullName>
    </submittedName>
</protein>
<sequence length="448" mass="50844">MDSAVGAGTASAMSSIDPLISSNATMVGWTPEPSGRGTLSLITTCMLTMFICTWVVIHRRVYSQVTFGQLHKAALFLKAIIAPEFIAVEGLQEWSQAKKIVATCADYKDEEGKSMELIHAFYIGMLALRYKTSKSHDSARVIWPNQYVWLLQNGLVEWKDHAKWGLAKRDIEDKSNTDGFAKATALVQVFWFLAQCAMRAAHNLPLAPLESMTISYIPLFTATYFFWWFKPKDIMSPTVVELPVMTSAQREEFEDLAISYDFDDEGLPKQVSLWNVWALTPRVFEKEYGIRIKRERRQAQEIPYGGTKGGPEVTVNVAEQVVWKEEIVVAHWDPDLYGSKLWPLICVFGASFGGLHLISWDTRFPSYSELWLWRAAAMASVVSLLVFMHYPRVVLRWGGPLTMLSIISPAIYLLSRIVMICGAFAAFRWVETSLYDTYVVSDYWIHVL</sequence>
<keyword evidence="1" id="KW-0472">Membrane</keyword>
<dbReference type="PANTHER" id="PTHR35043:SF7">
    <property type="entry name" value="TRANSCRIPTION FACTOR DOMAIN-CONTAINING PROTEIN"/>
    <property type="match status" value="1"/>
</dbReference>
<comment type="caution">
    <text evidence="2">The sequence shown here is derived from an EMBL/GenBank/DDBJ whole genome shotgun (WGS) entry which is preliminary data.</text>
</comment>
<accession>A0AAV9XMY3</accession>
<keyword evidence="1" id="KW-0812">Transmembrane</keyword>
<feature type="transmembrane region" description="Helical" evidence="1">
    <location>
        <begin position="39"/>
        <end position="57"/>
    </location>
</feature>
<gene>
    <name evidence="2" type="ORF">TWF694_006526</name>
</gene>
<reference evidence="2 3" key="1">
    <citation type="submission" date="2019-10" db="EMBL/GenBank/DDBJ databases">
        <authorList>
            <person name="Palmer J.M."/>
        </authorList>
    </citation>
    <scope>NUCLEOTIDE SEQUENCE [LARGE SCALE GENOMIC DNA]</scope>
    <source>
        <strain evidence="2 3">TWF694</strain>
    </source>
</reference>
<name>A0AAV9XMY3_9PEZI</name>
<evidence type="ECO:0000313" key="3">
    <source>
        <dbReference type="Proteomes" id="UP001365542"/>
    </source>
</evidence>
<feature type="transmembrane region" description="Helical" evidence="1">
    <location>
        <begin position="411"/>
        <end position="430"/>
    </location>
</feature>